<dbReference type="EMBL" id="NSKD01000002">
    <property type="protein sequence ID" value="PAU81248.1"/>
    <property type="molecule type" value="Genomic_DNA"/>
</dbReference>
<dbReference type="InterPro" id="IPR007472">
    <property type="entry name" value="N-end_Aminoacyl_Trfase_C"/>
</dbReference>
<keyword evidence="2 4" id="KW-0808">Transferase</keyword>
<dbReference type="GO" id="GO:0004057">
    <property type="term" value="F:arginyl-tRNA--protein transferase activity"/>
    <property type="evidence" value="ECO:0007669"/>
    <property type="project" value="InterPro"/>
</dbReference>
<dbReference type="EC" id="2.3.2.29" evidence="4"/>
<dbReference type="GO" id="GO:0008914">
    <property type="term" value="F:leucyl-tRNA--protein transferase activity"/>
    <property type="evidence" value="ECO:0007669"/>
    <property type="project" value="UniProtKB-UniRule"/>
</dbReference>
<dbReference type="AlphaFoldDB" id="A0A2A2F8I2"/>
<dbReference type="RefSeq" id="WP_095616973.1">
    <property type="nucleotide sequence ID" value="NZ_NSKD01000002.1"/>
</dbReference>
<comment type="function">
    <text evidence="4">Functions in the N-end rule pathway of protein degradation where it conjugates Leu from its aminoacyl-tRNA to the N-termini of proteins containing an N-terminal aspartate or glutamate.</text>
</comment>
<evidence type="ECO:0000313" key="8">
    <source>
        <dbReference type="Proteomes" id="UP000218896"/>
    </source>
</evidence>
<dbReference type="PIRSF" id="PIRSF037208">
    <property type="entry name" value="ATE_pro_prd"/>
    <property type="match status" value="1"/>
</dbReference>
<proteinExistence type="inferred from homology"/>
<dbReference type="Proteomes" id="UP000218896">
    <property type="component" value="Unassembled WGS sequence"/>
</dbReference>
<dbReference type="NCBIfam" id="NF002345">
    <property type="entry name" value="PRK01305.2-2"/>
    <property type="match status" value="1"/>
</dbReference>
<dbReference type="NCBIfam" id="NF002342">
    <property type="entry name" value="PRK01305.1-3"/>
    <property type="match status" value="1"/>
</dbReference>
<reference evidence="7 8" key="1">
    <citation type="submission" date="2017-08" db="EMBL/GenBank/DDBJ databases">
        <title>Halovibrio sewagensis sp. nov., isolated from wastewater of high salinity.</title>
        <authorList>
            <person name="Dong X."/>
            <person name="Zhang G."/>
        </authorList>
    </citation>
    <scope>NUCLEOTIDE SEQUENCE [LARGE SCALE GENOMIC DNA]</scope>
    <source>
        <strain evidence="7 8">YL5-2</strain>
    </source>
</reference>
<evidence type="ECO:0000259" key="5">
    <source>
        <dbReference type="Pfam" id="PF04376"/>
    </source>
</evidence>
<dbReference type="NCBIfam" id="NF002341">
    <property type="entry name" value="PRK01305.1-1"/>
    <property type="match status" value="1"/>
</dbReference>
<dbReference type="PANTHER" id="PTHR21367:SF1">
    <property type="entry name" value="ARGINYL-TRNA--PROTEIN TRANSFERASE 1"/>
    <property type="match status" value="1"/>
</dbReference>
<name>A0A2A2F8I2_9GAMM</name>
<dbReference type="InterPro" id="IPR007471">
    <property type="entry name" value="N-end_Aminoacyl_Trfase_N"/>
</dbReference>
<dbReference type="GO" id="GO:0071596">
    <property type="term" value="P:ubiquitin-dependent protein catabolic process via the N-end rule pathway"/>
    <property type="evidence" value="ECO:0007669"/>
    <property type="project" value="InterPro"/>
</dbReference>
<dbReference type="Pfam" id="PF04377">
    <property type="entry name" value="ATE_C"/>
    <property type="match status" value="1"/>
</dbReference>
<dbReference type="InterPro" id="IPR017138">
    <property type="entry name" value="Asp_Glu_LeuTrfase"/>
</dbReference>
<feature type="domain" description="N-end aminoacyl transferase N-terminal" evidence="5">
    <location>
        <begin position="15"/>
        <end position="85"/>
    </location>
</feature>
<dbReference type="GO" id="GO:0005737">
    <property type="term" value="C:cytoplasm"/>
    <property type="evidence" value="ECO:0007669"/>
    <property type="project" value="UniProtKB-SubCell"/>
</dbReference>
<evidence type="ECO:0000256" key="2">
    <source>
        <dbReference type="ARBA" id="ARBA00022679"/>
    </source>
</evidence>
<dbReference type="OrthoDB" id="9782022at2"/>
<comment type="caution">
    <text evidence="7">The sequence shown here is derived from an EMBL/GenBank/DDBJ whole genome shotgun (WGS) entry which is preliminary data.</text>
</comment>
<dbReference type="PANTHER" id="PTHR21367">
    <property type="entry name" value="ARGININE-TRNA-PROTEIN TRANSFERASE 1"/>
    <property type="match status" value="1"/>
</dbReference>
<comment type="subcellular location">
    <subcellularLocation>
        <location evidence="4">Cytoplasm</location>
    </subcellularLocation>
</comment>
<keyword evidence="1 4" id="KW-0963">Cytoplasm</keyword>
<dbReference type="HAMAP" id="MF_00689">
    <property type="entry name" value="Bpt"/>
    <property type="match status" value="1"/>
</dbReference>
<comment type="similarity">
    <text evidence="4">Belongs to the R-transferase family. Bpt subfamily.</text>
</comment>
<evidence type="ECO:0000256" key="3">
    <source>
        <dbReference type="ARBA" id="ARBA00023315"/>
    </source>
</evidence>
<protein>
    <recommendedName>
        <fullName evidence="4">Aspartate/glutamate leucyltransferase</fullName>
        <ecNumber evidence="4">2.3.2.29</ecNumber>
    </recommendedName>
</protein>
<keyword evidence="8" id="KW-1185">Reference proteome</keyword>
<sequence>MSSLKTLIFFATPEHPCSYLTDRQATTMFVDPRAQVDRNLYTQLTELGFRRSGSHYYRPHCRGCNACIPVRIPVERFQPDRSQRRVRRDNRDLTLIQTPVRFDEEIYDLYERYVVERHHDGDMYPPSREQFTSFLIEGSIDGFFLEMRREGRLIAVAVVDVLDTGLSAIYTFFEPGEEKRSLGTFAILWQVQEAHRRGLPHLYLGYWIRQCRKMNYKTRFRPLEQLMNGHWTELVTSDGMLHNSPA</sequence>
<dbReference type="Pfam" id="PF04376">
    <property type="entry name" value="ATE_N"/>
    <property type="match status" value="1"/>
</dbReference>
<keyword evidence="3 4" id="KW-0012">Acyltransferase</keyword>
<dbReference type="SUPFAM" id="SSF55729">
    <property type="entry name" value="Acyl-CoA N-acyltransferases (Nat)"/>
    <property type="match status" value="1"/>
</dbReference>
<dbReference type="NCBIfam" id="NF002346">
    <property type="entry name" value="PRK01305.2-3"/>
    <property type="match status" value="1"/>
</dbReference>
<dbReference type="InterPro" id="IPR030700">
    <property type="entry name" value="N-end_Aminoacyl_Trfase"/>
</dbReference>
<dbReference type="InterPro" id="IPR016181">
    <property type="entry name" value="Acyl_CoA_acyltransferase"/>
</dbReference>
<comment type="catalytic activity">
    <reaction evidence="4">
        <text>N-terminal L-aspartyl-[protein] + L-leucyl-tRNA(Leu) = N-terminal L-leucyl-L-aspartyl-[protein] + tRNA(Leu) + H(+)</text>
        <dbReference type="Rhea" id="RHEA:50420"/>
        <dbReference type="Rhea" id="RHEA-COMP:9613"/>
        <dbReference type="Rhea" id="RHEA-COMP:9622"/>
        <dbReference type="Rhea" id="RHEA-COMP:12669"/>
        <dbReference type="Rhea" id="RHEA-COMP:12674"/>
        <dbReference type="ChEBI" id="CHEBI:15378"/>
        <dbReference type="ChEBI" id="CHEBI:64720"/>
        <dbReference type="ChEBI" id="CHEBI:78442"/>
        <dbReference type="ChEBI" id="CHEBI:78494"/>
        <dbReference type="ChEBI" id="CHEBI:133042"/>
        <dbReference type="EC" id="2.3.2.29"/>
    </reaction>
</comment>
<feature type="domain" description="N-end rule aminoacyl transferase C-terminal" evidence="6">
    <location>
        <begin position="105"/>
        <end position="226"/>
    </location>
</feature>
<evidence type="ECO:0000313" key="7">
    <source>
        <dbReference type="EMBL" id="PAU81248.1"/>
    </source>
</evidence>
<comment type="catalytic activity">
    <reaction evidence="4">
        <text>N-terminal L-glutamyl-[protein] + L-leucyl-tRNA(Leu) = N-terminal L-leucyl-L-glutamyl-[protein] + tRNA(Leu) + H(+)</text>
        <dbReference type="Rhea" id="RHEA:50412"/>
        <dbReference type="Rhea" id="RHEA-COMP:9613"/>
        <dbReference type="Rhea" id="RHEA-COMP:9622"/>
        <dbReference type="Rhea" id="RHEA-COMP:12664"/>
        <dbReference type="Rhea" id="RHEA-COMP:12668"/>
        <dbReference type="ChEBI" id="CHEBI:15378"/>
        <dbReference type="ChEBI" id="CHEBI:64721"/>
        <dbReference type="ChEBI" id="CHEBI:78442"/>
        <dbReference type="ChEBI" id="CHEBI:78494"/>
        <dbReference type="ChEBI" id="CHEBI:133041"/>
        <dbReference type="EC" id="2.3.2.29"/>
    </reaction>
</comment>
<evidence type="ECO:0000256" key="1">
    <source>
        <dbReference type="ARBA" id="ARBA00022490"/>
    </source>
</evidence>
<accession>A0A2A2F8I2</accession>
<organism evidence="7 8">
    <name type="scientific">Halovibrio salipaludis</name>
    <dbReference type="NCBI Taxonomy" id="2032626"/>
    <lineage>
        <taxon>Bacteria</taxon>
        <taxon>Pseudomonadati</taxon>
        <taxon>Pseudomonadota</taxon>
        <taxon>Gammaproteobacteria</taxon>
        <taxon>Oceanospirillales</taxon>
        <taxon>Halomonadaceae</taxon>
        <taxon>Halovibrio</taxon>
    </lineage>
</organism>
<evidence type="ECO:0000256" key="4">
    <source>
        <dbReference type="HAMAP-Rule" id="MF_00689"/>
    </source>
</evidence>
<evidence type="ECO:0000259" key="6">
    <source>
        <dbReference type="Pfam" id="PF04377"/>
    </source>
</evidence>
<gene>
    <name evidence="4" type="primary">bpt</name>
    <name evidence="7" type="ORF">CK501_06735</name>
</gene>